<reference evidence="9 10" key="1">
    <citation type="journal article" date="2020" name="Int. J. Syst. Evol. Microbiol.">
        <title>Novel acetic acid bacteria from cider fermentations: Acetobacter conturbans sp. nov. and Acetobacter fallax sp. nov.</title>
        <authorList>
            <person name="Sombolestani A.S."/>
            <person name="Cleenwerck I."/>
            <person name="Cnockaert M."/>
            <person name="Borremans W."/>
            <person name="Wieme A.D."/>
            <person name="De Vuyst L."/>
            <person name="Vandamme P."/>
        </authorList>
    </citation>
    <scope>NUCLEOTIDE SEQUENCE [LARGE SCALE GENOMIC DNA]</scope>
    <source>
        <strain evidence="9 10">LMG 1637</strain>
    </source>
</reference>
<dbReference type="Pfam" id="PF13640">
    <property type="entry name" value="2OG-FeII_Oxy_3"/>
    <property type="match status" value="1"/>
</dbReference>
<dbReference type="InterPro" id="IPR041097">
    <property type="entry name" value="PKHD_C"/>
</dbReference>
<dbReference type="SMART" id="SM00702">
    <property type="entry name" value="P4Hc"/>
    <property type="match status" value="1"/>
</dbReference>
<dbReference type="Pfam" id="PF18331">
    <property type="entry name" value="PKHD_C"/>
    <property type="match status" value="1"/>
</dbReference>
<comment type="caution">
    <text evidence="9">The sequence shown here is derived from an EMBL/GenBank/DDBJ whole genome shotgun (WGS) entry which is preliminary data.</text>
</comment>
<sequence length="228" mass="25126">MPVHIQNVLTPDELMECRALLDAGQWVDGRDTAGAQAIHVKKNQQLNTKCEESTAARQIIAGALSRNLLLRSVALPRMIFPPMFNRYEGGMTYGAHVDNSVQVIPDVPGQMMRADLSATLFLTDPDDYEGGDLTLETNAGTEVIRLPAGDMIVYPTTMIHAVTPVTRGCRIASFFWIQSLVPDPSCRTLLFDLDRAIIDLSSRTEAGDPAVLSLTGTYHNLLRKWCLI</sequence>
<organism evidence="9 10">
    <name type="scientific">Acetobacter fallax</name>
    <dbReference type="NCBI Taxonomy" id="1737473"/>
    <lineage>
        <taxon>Bacteria</taxon>
        <taxon>Pseudomonadati</taxon>
        <taxon>Pseudomonadota</taxon>
        <taxon>Alphaproteobacteria</taxon>
        <taxon>Acetobacterales</taxon>
        <taxon>Acetobacteraceae</taxon>
        <taxon>Acetobacter</taxon>
    </lineage>
</organism>
<comment type="cofactor">
    <cofactor evidence="1 7">
        <name>L-ascorbate</name>
        <dbReference type="ChEBI" id="CHEBI:38290"/>
    </cofactor>
</comment>
<protein>
    <submittedName>
        <fullName evidence="9">Fe2+-dependent dioxygenase</fullName>
    </submittedName>
</protein>
<dbReference type="InterPro" id="IPR044862">
    <property type="entry name" value="Pro_4_hyd_alph_FE2OG_OXY"/>
</dbReference>
<evidence type="ECO:0000313" key="9">
    <source>
        <dbReference type="EMBL" id="NHO32815.1"/>
    </source>
</evidence>
<dbReference type="RefSeq" id="WP_173577343.1">
    <property type="nucleotide sequence ID" value="NZ_WOSW01000016.1"/>
</dbReference>
<dbReference type="NCBIfam" id="NF003975">
    <property type="entry name" value="PRK05467.1-4"/>
    <property type="match status" value="1"/>
</dbReference>
<accession>A0ABX0K8U4</accession>
<dbReference type="InterPro" id="IPR006620">
    <property type="entry name" value="Pro_4_hyd_alph"/>
</dbReference>
<dbReference type="PANTHER" id="PTHR41536:SF1">
    <property type="entry name" value="PKHD-TYPE HYDROXYLASE YBIX"/>
    <property type="match status" value="1"/>
</dbReference>
<dbReference type="PANTHER" id="PTHR41536">
    <property type="entry name" value="PKHD-TYPE HYDROXYLASE YBIX"/>
    <property type="match status" value="1"/>
</dbReference>
<dbReference type="InterPro" id="IPR023550">
    <property type="entry name" value="PKHD_hydroxylase"/>
</dbReference>
<dbReference type="Gene3D" id="4.10.860.20">
    <property type="entry name" value="Rabenosyn, Rab binding domain"/>
    <property type="match status" value="1"/>
</dbReference>
<evidence type="ECO:0000256" key="6">
    <source>
        <dbReference type="ARBA" id="ARBA00023004"/>
    </source>
</evidence>
<evidence type="ECO:0000259" key="8">
    <source>
        <dbReference type="PROSITE" id="PS51471"/>
    </source>
</evidence>
<feature type="binding site" evidence="7">
    <location>
        <position position="170"/>
    </location>
    <ligand>
        <name>2-oxoglutarate</name>
        <dbReference type="ChEBI" id="CHEBI:16810"/>
    </ligand>
</feature>
<feature type="binding site" evidence="7">
    <location>
        <position position="160"/>
    </location>
    <ligand>
        <name>Fe cation</name>
        <dbReference type="ChEBI" id="CHEBI:24875"/>
    </ligand>
</feature>
<feature type="binding site" evidence="7">
    <location>
        <position position="98"/>
    </location>
    <ligand>
        <name>Fe cation</name>
        <dbReference type="ChEBI" id="CHEBI:24875"/>
    </ligand>
</feature>
<dbReference type="Proteomes" id="UP000615326">
    <property type="component" value="Unassembled WGS sequence"/>
</dbReference>
<keyword evidence="10" id="KW-1185">Reference proteome</keyword>
<keyword evidence="5 7" id="KW-0560">Oxidoreductase</keyword>
<evidence type="ECO:0000256" key="3">
    <source>
        <dbReference type="ARBA" id="ARBA00022896"/>
    </source>
</evidence>
<dbReference type="InterPro" id="IPR005123">
    <property type="entry name" value="Oxoglu/Fe-dep_dioxygenase_dom"/>
</dbReference>
<keyword evidence="4 7" id="KW-0223">Dioxygenase</keyword>
<dbReference type="NCBIfam" id="NF003974">
    <property type="entry name" value="PRK05467.1-3"/>
    <property type="match status" value="1"/>
</dbReference>
<evidence type="ECO:0000256" key="7">
    <source>
        <dbReference type="HAMAP-Rule" id="MF_00657"/>
    </source>
</evidence>
<feature type="binding site" evidence="7">
    <location>
        <position position="96"/>
    </location>
    <ligand>
        <name>Fe cation</name>
        <dbReference type="ChEBI" id="CHEBI:24875"/>
    </ligand>
</feature>
<evidence type="ECO:0000313" key="10">
    <source>
        <dbReference type="Proteomes" id="UP000615326"/>
    </source>
</evidence>
<keyword evidence="3 7" id="KW-0847">Vitamin C</keyword>
<keyword evidence="2 7" id="KW-0479">Metal-binding</keyword>
<gene>
    <name evidence="9" type="ORF">GOB84_09630</name>
</gene>
<evidence type="ECO:0000256" key="1">
    <source>
        <dbReference type="ARBA" id="ARBA00001961"/>
    </source>
</evidence>
<dbReference type="Gene3D" id="2.60.120.620">
    <property type="entry name" value="q2cbj1_9rhob like domain"/>
    <property type="match status" value="1"/>
</dbReference>
<dbReference type="GO" id="GO:0051213">
    <property type="term" value="F:dioxygenase activity"/>
    <property type="evidence" value="ECO:0007669"/>
    <property type="project" value="UniProtKB-KW"/>
</dbReference>
<evidence type="ECO:0000256" key="2">
    <source>
        <dbReference type="ARBA" id="ARBA00022723"/>
    </source>
</evidence>
<keyword evidence="6 7" id="KW-0408">Iron</keyword>
<dbReference type="HAMAP" id="MF_00657">
    <property type="entry name" value="Hydroxyl_YbiX"/>
    <property type="match status" value="1"/>
</dbReference>
<dbReference type="EMBL" id="WOSW01000016">
    <property type="protein sequence ID" value="NHO32815.1"/>
    <property type="molecule type" value="Genomic_DNA"/>
</dbReference>
<comment type="cofactor">
    <cofactor evidence="7">
        <name>Fe(2+)</name>
        <dbReference type="ChEBI" id="CHEBI:29033"/>
    </cofactor>
    <text evidence="7">Binds 1 Fe(2+) ion per subunit.</text>
</comment>
<name>A0ABX0K8U4_9PROT</name>
<proteinExistence type="inferred from homology"/>
<evidence type="ECO:0000256" key="5">
    <source>
        <dbReference type="ARBA" id="ARBA00023002"/>
    </source>
</evidence>
<feature type="domain" description="Fe2OG dioxygenase" evidence="8">
    <location>
        <begin position="78"/>
        <end position="179"/>
    </location>
</feature>
<evidence type="ECO:0000256" key="4">
    <source>
        <dbReference type="ARBA" id="ARBA00022964"/>
    </source>
</evidence>
<dbReference type="PROSITE" id="PS51471">
    <property type="entry name" value="FE2OG_OXY"/>
    <property type="match status" value="1"/>
</dbReference>